<sequence>MTSGGTLPSRRAILTAAGAFLAAGLPLRAAPPASSAPRLAAIDWAMLETAAAIGHMPVAAAELVRFRADVIEPAIPPDVTDLGLRGAPNFELLQLTRPDLILSSPFYTRYEDRLRSIAPVLSLPFFTPGEPPLPKALAALTALADAIGNPQTGARTLAATDAALDALAGRLAPFRDRPVALVNIGDGRHMRVFGFDSLFGSTLERLGLRNAWTDGTAFSFMAPIPIERLARMPEARLVNIGALPAAAERALSRIVLWRALPPVARGRTYLLADTNAFGAVPAALRFATLLAQAFEAGPGAIA</sequence>
<evidence type="ECO:0000256" key="4">
    <source>
        <dbReference type="ARBA" id="ARBA00022496"/>
    </source>
</evidence>
<dbReference type="PANTHER" id="PTHR30532">
    <property type="entry name" value="IRON III DICITRATE-BINDING PERIPLASMIC PROTEIN"/>
    <property type="match status" value="1"/>
</dbReference>
<evidence type="ECO:0000256" key="1">
    <source>
        <dbReference type="ARBA" id="ARBA00004196"/>
    </source>
</evidence>
<dbReference type="InterPro" id="IPR006311">
    <property type="entry name" value="TAT_signal"/>
</dbReference>
<keyword evidence="4" id="KW-0410">Iron transport</keyword>
<protein>
    <submittedName>
        <fullName evidence="8">Iron(3+)-hydroxamate-binding protein FhuD</fullName>
    </submittedName>
</protein>
<dbReference type="GO" id="GO:0030288">
    <property type="term" value="C:outer membrane-bounded periplasmic space"/>
    <property type="evidence" value="ECO:0007669"/>
    <property type="project" value="TreeGrafter"/>
</dbReference>
<evidence type="ECO:0000259" key="7">
    <source>
        <dbReference type="PROSITE" id="PS50983"/>
    </source>
</evidence>
<dbReference type="Proteomes" id="UP000270743">
    <property type="component" value="Unassembled WGS sequence"/>
</dbReference>
<keyword evidence="9" id="KW-1185">Reference proteome</keyword>
<dbReference type="RefSeq" id="WP_126153551.1">
    <property type="nucleotide sequence ID" value="NZ_UZWE01000023.1"/>
</dbReference>
<keyword evidence="4" id="KW-0406">Ion transport</keyword>
<keyword evidence="5 6" id="KW-0732">Signal</keyword>
<dbReference type="AlphaFoldDB" id="A0A447IK29"/>
<feature type="signal peptide" evidence="6">
    <location>
        <begin position="1"/>
        <end position="29"/>
    </location>
</feature>
<dbReference type="OrthoDB" id="8370650at2"/>
<dbReference type="PROSITE" id="PS51318">
    <property type="entry name" value="TAT"/>
    <property type="match status" value="1"/>
</dbReference>
<keyword evidence="4" id="KW-0408">Iron</keyword>
<evidence type="ECO:0000313" key="8">
    <source>
        <dbReference type="EMBL" id="VDS07820.1"/>
    </source>
</evidence>
<accession>A0A447IK29</accession>
<name>A0A447IK29_9RHOB</name>
<dbReference type="GO" id="GO:1901678">
    <property type="term" value="P:iron coordination entity transport"/>
    <property type="evidence" value="ECO:0007669"/>
    <property type="project" value="UniProtKB-ARBA"/>
</dbReference>
<evidence type="ECO:0000256" key="5">
    <source>
        <dbReference type="ARBA" id="ARBA00022729"/>
    </source>
</evidence>
<feature type="chain" id="PRO_5019308585" evidence="6">
    <location>
        <begin position="30"/>
        <end position="302"/>
    </location>
</feature>
<evidence type="ECO:0000256" key="2">
    <source>
        <dbReference type="ARBA" id="ARBA00008814"/>
    </source>
</evidence>
<evidence type="ECO:0000256" key="6">
    <source>
        <dbReference type="SAM" id="SignalP"/>
    </source>
</evidence>
<comment type="subcellular location">
    <subcellularLocation>
        <location evidence="1">Cell envelope</location>
    </subcellularLocation>
</comment>
<evidence type="ECO:0000256" key="3">
    <source>
        <dbReference type="ARBA" id="ARBA00022448"/>
    </source>
</evidence>
<evidence type="ECO:0000313" key="9">
    <source>
        <dbReference type="Proteomes" id="UP000270743"/>
    </source>
</evidence>
<feature type="domain" description="Fe/B12 periplasmic-binding" evidence="7">
    <location>
        <begin position="38"/>
        <end position="301"/>
    </location>
</feature>
<dbReference type="InterPro" id="IPR051313">
    <property type="entry name" value="Bact_iron-sidero_bind"/>
</dbReference>
<dbReference type="Gene3D" id="3.40.50.1980">
    <property type="entry name" value="Nitrogenase molybdenum iron protein domain"/>
    <property type="match status" value="2"/>
</dbReference>
<gene>
    <name evidence="8" type="primary">fhuD</name>
    <name evidence="8" type="ORF">PARHAE_00998</name>
</gene>
<dbReference type="PROSITE" id="PS50983">
    <property type="entry name" value="FE_B12_PBP"/>
    <property type="match status" value="1"/>
</dbReference>
<organism evidence="8 9">
    <name type="scientific">Paracoccus haematequi</name>
    <dbReference type="NCBI Taxonomy" id="2491866"/>
    <lineage>
        <taxon>Bacteria</taxon>
        <taxon>Pseudomonadati</taxon>
        <taxon>Pseudomonadota</taxon>
        <taxon>Alphaproteobacteria</taxon>
        <taxon>Rhodobacterales</taxon>
        <taxon>Paracoccaceae</taxon>
        <taxon>Paracoccus</taxon>
    </lineage>
</organism>
<comment type="similarity">
    <text evidence="2">Belongs to the bacterial solute-binding protein 8 family.</text>
</comment>
<proteinExistence type="inferred from homology"/>
<dbReference type="InterPro" id="IPR002491">
    <property type="entry name" value="ABC_transptr_periplasmic_BD"/>
</dbReference>
<dbReference type="EMBL" id="UZWE01000023">
    <property type="protein sequence ID" value="VDS07820.1"/>
    <property type="molecule type" value="Genomic_DNA"/>
</dbReference>
<dbReference type="PANTHER" id="PTHR30532:SF1">
    <property type="entry name" value="IRON(3+)-HYDROXAMATE-BINDING PROTEIN FHUD"/>
    <property type="match status" value="1"/>
</dbReference>
<dbReference type="Pfam" id="PF01497">
    <property type="entry name" value="Peripla_BP_2"/>
    <property type="match status" value="1"/>
</dbReference>
<dbReference type="SUPFAM" id="SSF53807">
    <property type="entry name" value="Helical backbone' metal receptor"/>
    <property type="match status" value="1"/>
</dbReference>
<dbReference type="PRINTS" id="PR01715">
    <property type="entry name" value="FERRIBNDNGPP"/>
</dbReference>
<keyword evidence="3" id="KW-0813">Transport</keyword>
<reference evidence="8 9" key="1">
    <citation type="submission" date="2018-12" db="EMBL/GenBank/DDBJ databases">
        <authorList>
            <person name="Criscuolo A."/>
        </authorList>
    </citation>
    <scope>NUCLEOTIDE SEQUENCE [LARGE SCALE GENOMIC DNA]</scope>
    <source>
        <strain evidence="8">ACIP1116241</strain>
    </source>
</reference>